<feature type="chain" id="PRO_5036172760" description="DUF3352 domain-containing protein" evidence="1">
    <location>
        <begin position="27"/>
        <end position="333"/>
    </location>
</feature>
<dbReference type="EMBL" id="LR593887">
    <property type="protein sequence ID" value="VTS01849.1"/>
    <property type="molecule type" value="Genomic_DNA"/>
</dbReference>
<dbReference type="InParanoid" id="A0A6C2YMK0"/>
<evidence type="ECO:0000256" key="1">
    <source>
        <dbReference type="SAM" id="SignalP"/>
    </source>
</evidence>
<dbReference type="Proteomes" id="UP000464378">
    <property type="component" value="Chromosome"/>
</dbReference>
<keyword evidence="3" id="KW-1185">Reference proteome</keyword>
<dbReference type="RefSeq" id="WP_162657746.1">
    <property type="nucleotide sequence ID" value="NZ_LR593887.1"/>
</dbReference>
<accession>A0A6C2YMK0</accession>
<sequence>MPRMYAVRRMVLGLTLVLGLALPVRAADFEALLPESVDSVVHLKISELMNSPLAKKYVVPMLKDGLENNAQANAAFQGMGLDPLKDFDSITIGSISGESPEDLDLVILLRGTFDVNKLNVAMKAASAAESEKIAMVKDGKLSFYKLTMETGTPISEMYMNIADGKTIVMTSKKERIASTQAKLGGTSKLNKEVATLLKNAGDSTLTIVGLNKSKNSPLPIPNPQAAQLLEKIDSLTMGIGMTETVSLSFGIGFSEEDEAKSIGEMLGVYVPQVKQFAGIFALQKPALKAPLDSLADSIKYSVKGKNVSLSLKTSAANIETIVREMAKQGRNDD</sequence>
<evidence type="ECO:0008006" key="4">
    <source>
        <dbReference type="Google" id="ProtNLM"/>
    </source>
</evidence>
<dbReference type="AlphaFoldDB" id="A0A6C2YMK0"/>
<dbReference type="KEGG" id="tim:GMBLW1_13730"/>
<evidence type="ECO:0000313" key="3">
    <source>
        <dbReference type="Proteomes" id="UP000464378"/>
    </source>
</evidence>
<proteinExistence type="predicted"/>
<dbReference type="EMBL" id="LR586016">
    <property type="protein sequence ID" value="VIP02587.1"/>
    <property type="molecule type" value="Genomic_DNA"/>
</dbReference>
<name>A0A6C2YMK0_9BACT</name>
<gene>
    <name evidence="2" type="ORF">GMBLW1_13730</name>
</gene>
<evidence type="ECO:0000313" key="2">
    <source>
        <dbReference type="EMBL" id="VIP02587.1"/>
    </source>
</evidence>
<feature type="signal peptide" evidence="1">
    <location>
        <begin position="1"/>
        <end position="26"/>
    </location>
</feature>
<keyword evidence="1" id="KW-0732">Signal</keyword>
<reference evidence="2" key="1">
    <citation type="submission" date="2019-04" db="EMBL/GenBank/DDBJ databases">
        <authorList>
            <consortium name="Science for Life Laboratories"/>
        </authorList>
    </citation>
    <scope>NUCLEOTIDE SEQUENCE</scope>
    <source>
        <strain evidence="2">MBLW1</strain>
    </source>
</reference>
<organism evidence="2">
    <name type="scientific">Tuwongella immobilis</name>
    <dbReference type="NCBI Taxonomy" id="692036"/>
    <lineage>
        <taxon>Bacteria</taxon>
        <taxon>Pseudomonadati</taxon>
        <taxon>Planctomycetota</taxon>
        <taxon>Planctomycetia</taxon>
        <taxon>Gemmatales</taxon>
        <taxon>Gemmataceae</taxon>
        <taxon>Tuwongella</taxon>
    </lineage>
</organism>
<protein>
    <recommendedName>
        <fullName evidence="4">DUF3352 domain-containing protein</fullName>
    </recommendedName>
</protein>